<sequence>MFLVHREEEWNNLLDNLKPNDPKVYNIAKSQTHKQAATKPLFSPYGLVFDQETKSELFSNSLETQFTYPVSNIMTTQIVKEKLKILTKFYPPTIQPITPNEVRSIIKTLPKKRHQTQMGYPTQPFDMHPTALFCISLKSLTAEYVYTTFLVYGNMKTWS</sequence>
<keyword evidence="2" id="KW-1185">Reference proteome</keyword>
<dbReference type="EMBL" id="CARXXK010000001">
    <property type="protein sequence ID" value="CAI6350012.1"/>
    <property type="molecule type" value="Genomic_DNA"/>
</dbReference>
<name>A0AAV0W2H5_9HEMI</name>
<accession>A0AAV0W2H5</accession>
<evidence type="ECO:0000313" key="2">
    <source>
        <dbReference type="Proteomes" id="UP001160148"/>
    </source>
</evidence>
<organism evidence="1 2">
    <name type="scientific">Macrosiphum euphorbiae</name>
    <name type="common">potato aphid</name>
    <dbReference type="NCBI Taxonomy" id="13131"/>
    <lineage>
        <taxon>Eukaryota</taxon>
        <taxon>Metazoa</taxon>
        <taxon>Ecdysozoa</taxon>
        <taxon>Arthropoda</taxon>
        <taxon>Hexapoda</taxon>
        <taxon>Insecta</taxon>
        <taxon>Pterygota</taxon>
        <taxon>Neoptera</taxon>
        <taxon>Paraneoptera</taxon>
        <taxon>Hemiptera</taxon>
        <taxon>Sternorrhyncha</taxon>
        <taxon>Aphidomorpha</taxon>
        <taxon>Aphidoidea</taxon>
        <taxon>Aphididae</taxon>
        <taxon>Macrosiphini</taxon>
        <taxon>Macrosiphum</taxon>
    </lineage>
</organism>
<proteinExistence type="predicted"/>
<protein>
    <submittedName>
        <fullName evidence="1">Uncharacterized protein</fullName>
    </submittedName>
</protein>
<dbReference type="Proteomes" id="UP001160148">
    <property type="component" value="Unassembled WGS sequence"/>
</dbReference>
<reference evidence="1 2" key="1">
    <citation type="submission" date="2023-01" db="EMBL/GenBank/DDBJ databases">
        <authorList>
            <person name="Whitehead M."/>
        </authorList>
    </citation>
    <scope>NUCLEOTIDE SEQUENCE [LARGE SCALE GENOMIC DNA]</scope>
</reference>
<evidence type="ECO:0000313" key="1">
    <source>
        <dbReference type="EMBL" id="CAI6350012.1"/>
    </source>
</evidence>
<dbReference type="AlphaFoldDB" id="A0AAV0W2H5"/>
<comment type="caution">
    <text evidence="1">The sequence shown here is derived from an EMBL/GenBank/DDBJ whole genome shotgun (WGS) entry which is preliminary data.</text>
</comment>
<gene>
    <name evidence="1" type="ORF">MEUPH1_LOCUS6515</name>
</gene>